<sequence>MILFLQRCNKKNVTRCMPALRFSLLILWLSLFSPTAVAQKPACECFVKGVVKDRHTGQPIVGATVLIVGQSTGVFTDQNGRYELRNLCPGNYTLECRIIGYSPFQQKIDLTAGHEENFNLLEQEVHLKDVEITAHRTDAPSSQPLTTLSGADLDKTRGQTLGESLKGVTGVTTLQTGSSIAKPVIHGLHSNRVLIMNNGIRQEGQQWGSEHAPEIDPFIATRISVVKGAAGVRYGSDAIGGVILVEPEELPIDKPITGELNAVGFSNGRQGVLSGTVQGGLNFVKGFGWRAQGTIKRGGNIRTPNYYLDNTGISENNFSLAAGYRHKGLGIDVFYSRFDTQIGIFSGSHIGSVTDLLNVIKNGEPFVKSGFSYAINRPNQNATHELLKAETHYHFNDGNRLQWTIARQYNNRNEFDLHRPRNDSIAALNHPELTFKLTSLTNDVVWDHKPIAGKISGQVGVSTLYQYNLMSGRPLIPNFNQFNIGLFWIERYVTSKWELEAGLRYDYRTLKTYRIVNREKIADHFDFSNFSGTAGATRNFSERFSARVNVGTAWRAPNVSELFSDGVHHGAAAYEKGDATLQPEKALNSIASVKYATPKWSVEVGGYYNYIFDFIYLKPQPEPILTIRGAFPYFKYTQTDASFKGIDVSGSWEFVKRTTISSKLTYLRVYDERNDGYLVMIPPNRLDNALKYQLADRGKWKDGFISIGNLLVAEQKRVPANSDFLPPPKAYSLWSLQAGASLKVSEKQQLEIGINVQNLFNTVYRDYLNHFRYYADDMGRNASLRLKWKFGA</sequence>
<keyword evidence="4 10" id="KW-0812">Transmembrane</keyword>
<keyword evidence="8 15" id="KW-0675">Receptor</keyword>
<feature type="signal peptide" evidence="12">
    <location>
        <begin position="1"/>
        <end position="38"/>
    </location>
</feature>
<keyword evidence="9 10" id="KW-0998">Cell outer membrane</keyword>
<evidence type="ECO:0000256" key="10">
    <source>
        <dbReference type="PROSITE-ProRule" id="PRU01360"/>
    </source>
</evidence>
<dbReference type="InterPro" id="IPR039426">
    <property type="entry name" value="TonB-dep_rcpt-like"/>
</dbReference>
<dbReference type="Gene3D" id="2.170.130.10">
    <property type="entry name" value="TonB-dependent receptor, plug domain"/>
    <property type="match status" value="1"/>
</dbReference>
<comment type="caution">
    <text evidence="15">The sequence shown here is derived from an EMBL/GenBank/DDBJ whole genome shotgun (WGS) entry which is preliminary data.</text>
</comment>
<dbReference type="InterPro" id="IPR037066">
    <property type="entry name" value="Plug_dom_sf"/>
</dbReference>
<comment type="subcellular location">
    <subcellularLocation>
        <location evidence="1 10">Cell outer membrane</location>
        <topology evidence="1 10">Multi-pass membrane protein</topology>
    </subcellularLocation>
</comment>
<evidence type="ECO:0000256" key="9">
    <source>
        <dbReference type="ARBA" id="ARBA00023237"/>
    </source>
</evidence>
<reference evidence="15 16" key="1">
    <citation type="submission" date="2018-03" db="EMBL/GenBank/DDBJ databases">
        <title>Genomic Encyclopedia of Archaeal and Bacterial Type Strains, Phase II (KMG-II): from individual species to whole genera.</title>
        <authorList>
            <person name="Goeker M."/>
        </authorList>
    </citation>
    <scope>NUCLEOTIDE SEQUENCE [LARGE SCALE GENOMIC DNA]</scope>
    <source>
        <strain evidence="15 16">DSM 29057</strain>
    </source>
</reference>
<name>A0A2P8FTQ3_9BACT</name>
<dbReference type="Proteomes" id="UP000241964">
    <property type="component" value="Unassembled WGS sequence"/>
</dbReference>
<keyword evidence="3 10" id="KW-1134">Transmembrane beta strand</keyword>
<evidence type="ECO:0000256" key="5">
    <source>
        <dbReference type="ARBA" id="ARBA00022729"/>
    </source>
</evidence>
<dbReference type="GO" id="GO:0044718">
    <property type="term" value="P:siderophore transmembrane transport"/>
    <property type="evidence" value="ECO:0007669"/>
    <property type="project" value="TreeGrafter"/>
</dbReference>
<evidence type="ECO:0000256" key="6">
    <source>
        <dbReference type="ARBA" id="ARBA00023077"/>
    </source>
</evidence>
<dbReference type="InterPro" id="IPR000531">
    <property type="entry name" value="Beta-barrel_TonB"/>
</dbReference>
<dbReference type="Gene3D" id="2.40.170.20">
    <property type="entry name" value="TonB-dependent receptor, beta-barrel domain"/>
    <property type="match status" value="1"/>
</dbReference>
<dbReference type="InterPro" id="IPR036942">
    <property type="entry name" value="Beta-barrel_TonB_sf"/>
</dbReference>
<evidence type="ECO:0000256" key="11">
    <source>
        <dbReference type="RuleBase" id="RU003357"/>
    </source>
</evidence>
<dbReference type="GO" id="GO:0009279">
    <property type="term" value="C:cell outer membrane"/>
    <property type="evidence" value="ECO:0007669"/>
    <property type="project" value="UniProtKB-SubCell"/>
</dbReference>
<dbReference type="SUPFAM" id="SSF49464">
    <property type="entry name" value="Carboxypeptidase regulatory domain-like"/>
    <property type="match status" value="1"/>
</dbReference>
<dbReference type="PANTHER" id="PTHR30069:SF29">
    <property type="entry name" value="HEMOGLOBIN AND HEMOGLOBIN-HAPTOGLOBIN-BINDING PROTEIN 1-RELATED"/>
    <property type="match status" value="1"/>
</dbReference>
<feature type="domain" description="TonB-dependent receptor-like beta-barrel" evidence="13">
    <location>
        <begin position="276"/>
        <end position="759"/>
    </location>
</feature>
<dbReference type="EMBL" id="PYAS01000012">
    <property type="protein sequence ID" value="PSL25102.1"/>
    <property type="molecule type" value="Genomic_DNA"/>
</dbReference>
<organism evidence="15 16">
    <name type="scientific">Dyadobacter jiangsuensis</name>
    <dbReference type="NCBI Taxonomy" id="1591085"/>
    <lineage>
        <taxon>Bacteria</taxon>
        <taxon>Pseudomonadati</taxon>
        <taxon>Bacteroidota</taxon>
        <taxon>Cytophagia</taxon>
        <taxon>Cytophagales</taxon>
        <taxon>Spirosomataceae</taxon>
        <taxon>Dyadobacter</taxon>
    </lineage>
</organism>
<evidence type="ECO:0000256" key="3">
    <source>
        <dbReference type="ARBA" id="ARBA00022452"/>
    </source>
</evidence>
<dbReference type="InterPro" id="IPR008969">
    <property type="entry name" value="CarboxyPept-like_regulatory"/>
</dbReference>
<evidence type="ECO:0000259" key="13">
    <source>
        <dbReference type="Pfam" id="PF00593"/>
    </source>
</evidence>
<accession>A0A2P8FTQ3</accession>
<dbReference type="AlphaFoldDB" id="A0A2P8FTQ3"/>
<dbReference type="Pfam" id="PF07715">
    <property type="entry name" value="Plug"/>
    <property type="match status" value="1"/>
</dbReference>
<dbReference type="PANTHER" id="PTHR30069">
    <property type="entry name" value="TONB-DEPENDENT OUTER MEMBRANE RECEPTOR"/>
    <property type="match status" value="1"/>
</dbReference>
<keyword evidence="16" id="KW-1185">Reference proteome</keyword>
<dbReference type="GO" id="GO:0015344">
    <property type="term" value="F:siderophore uptake transmembrane transporter activity"/>
    <property type="evidence" value="ECO:0007669"/>
    <property type="project" value="TreeGrafter"/>
</dbReference>
<gene>
    <name evidence="15" type="ORF">CLV60_11218</name>
</gene>
<dbReference type="PROSITE" id="PS52016">
    <property type="entry name" value="TONB_DEPENDENT_REC_3"/>
    <property type="match status" value="1"/>
</dbReference>
<keyword evidence="7 10" id="KW-0472">Membrane</keyword>
<evidence type="ECO:0000256" key="8">
    <source>
        <dbReference type="ARBA" id="ARBA00023170"/>
    </source>
</evidence>
<evidence type="ECO:0000256" key="7">
    <source>
        <dbReference type="ARBA" id="ARBA00023136"/>
    </source>
</evidence>
<dbReference type="Gene3D" id="2.60.40.1120">
    <property type="entry name" value="Carboxypeptidase-like, regulatory domain"/>
    <property type="match status" value="1"/>
</dbReference>
<evidence type="ECO:0000256" key="1">
    <source>
        <dbReference type="ARBA" id="ARBA00004571"/>
    </source>
</evidence>
<dbReference type="InterPro" id="IPR012910">
    <property type="entry name" value="Plug_dom"/>
</dbReference>
<keyword evidence="5 12" id="KW-0732">Signal</keyword>
<dbReference type="Pfam" id="PF13715">
    <property type="entry name" value="CarbopepD_reg_2"/>
    <property type="match status" value="1"/>
</dbReference>
<feature type="chain" id="PRO_5015195951" evidence="12">
    <location>
        <begin position="39"/>
        <end position="792"/>
    </location>
</feature>
<keyword evidence="2 10" id="KW-0813">Transport</keyword>
<evidence type="ECO:0000313" key="16">
    <source>
        <dbReference type="Proteomes" id="UP000241964"/>
    </source>
</evidence>
<keyword evidence="6 11" id="KW-0798">TonB box</keyword>
<evidence type="ECO:0000256" key="2">
    <source>
        <dbReference type="ARBA" id="ARBA00022448"/>
    </source>
</evidence>
<evidence type="ECO:0000259" key="14">
    <source>
        <dbReference type="Pfam" id="PF07715"/>
    </source>
</evidence>
<evidence type="ECO:0000256" key="12">
    <source>
        <dbReference type="SAM" id="SignalP"/>
    </source>
</evidence>
<comment type="similarity">
    <text evidence="10 11">Belongs to the TonB-dependent receptor family.</text>
</comment>
<evidence type="ECO:0000313" key="15">
    <source>
        <dbReference type="EMBL" id="PSL25102.1"/>
    </source>
</evidence>
<evidence type="ECO:0000256" key="4">
    <source>
        <dbReference type="ARBA" id="ARBA00022692"/>
    </source>
</evidence>
<dbReference type="Pfam" id="PF00593">
    <property type="entry name" value="TonB_dep_Rec_b-barrel"/>
    <property type="match status" value="1"/>
</dbReference>
<feature type="domain" description="TonB-dependent receptor plug" evidence="14">
    <location>
        <begin position="142"/>
        <end position="242"/>
    </location>
</feature>
<protein>
    <submittedName>
        <fullName evidence="15">Iron complex outermembrane receptor protein</fullName>
    </submittedName>
</protein>
<proteinExistence type="inferred from homology"/>
<dbReference type="SUPFAM" id="SSF56935">
    <property type="entry name" value="Porins"/>
    <property type="match status" value="1"/>
</dbReference>